<dbReference type="GO" id="GO:0005829">
    <property type="term" value="C:cytosol"/>
    <property type="evidence" value="ECO:0007669"/>
    <property type="project" value="UniProtKB-ARBA"/>
</dbReference>
<evidence type="ECO:0000256" key="3">
    <source>
        <dbReference type="ARBA" id="ARBA00022490"/>
    </source>
</evidence>
<dbReference type="HAMAP" id="MF_01595">
    <property type="entry name" value="PNPase"/>
    <property type="match status" value="1"/>
</dbReference>
<feature type="domain" description="S1 motif" evidence="11">
    <location>
        <begin position="634"/>
        <end position="702"/>
    </location>
</feature>
<dbReference type="GO" id="GO:0006396">
    <property type="term" value="P:RNA processing"/>
    <property type="evidence" value="ECO:0007669"/>
    <property type="project" value="InterPro"/>
</dbReference>
<feature type="region of interest" description="Disordered" evidence="10">
    <location>
        <begin position="711"/>
        <end position="747"/>
    </location>
</feature>
<dbReference type="PANTHER" id="PTHR11252">
    <property type="entry name" value="POLYRIBONUCLEOTIDE NUCLEOTIDYLTRANSFERASE"/>
    <property type="match status" value="1"/>
</dbReference>
<dbReference type="FunFam" id="3.30.230.70:FF:000002">
    <property type="entry name" value="Polyribonucleotide nucleotidyltransferase"/>
    <property type="match status" value="1"/>
</dbReference>
<keyword evidence="5 9" id="KW-0548">Nucleotidyltransferase</keyword>
<evidence type="ECO:0000256" key="6">
    <source>
        <dbReference type="ARBA" id="ARBA00022723"/>
    </source>
</evidence>
<dbReference type="Pfam" id="PF00575">
    <property type="entry name" value="S1"/>
    <property type="match status" value="1"/>
</dbReference>
<dbReference type="NCBIfam" id="NF008805">
    <property type="entry name" value="PRK11824.1"/>
    <property type="match status" value="1"/>
</dbReference>
<dbReference type="EMBL" id="MGER01000067">
    <property type="protein sequence ID" value="OGL87633.1"/>
    <property type="molecule type" value="Genomic_DNA"/>
</dbReference>
<comment type="similarity">
    <text evidence="2 9">Belongs to the polyribonucleotide nucleotidyltransferase family.</text>
</comment>
<feature type="compositionally biased region" description="Basic and acidic residues" evidence="10">
    <location>
        <begin position="736"/>
        <end position="747"/>
    </location>
</feature>
<dbReference type="CDD" id="cd11364">
    <property type="entry name" value="RNase_PH_PNPase_2"/>
    <property type="match status" value="1"/>
</dbReference>
<dbReference type="InterPro" id="IPR003029">
    <property type="entry name" value="S1_domain"/>
</dbReference>
<dbReference type="GO" id="GO:0004654">
    <property type="term" value="F:polyribonucleotide nucleotidyltransferase activity"/>
    <property type="evidence" value="ECO:0007669"/>
    <property type="project" value="UniProtKB-UniRule"/>
</dbReference>
<dbReference type="InterPro" id="IPR027408">
    <property type="entry name" value="PNPase/RNase_PH_dom_sf"/>
</dbReference>
<dbReference type="PANTHER" id="PTHR11252:SF0">
    <property type="entry name" value="POLYRIBONUCLEOTIDE NUCLEOTIDYLTRANSFERASE 1, MITOCHONDRIAL"/>
    <property type="match status" value="1"/>
</dbReference>
<evidence type="ECO:0000256" key="8">
    <source>
        <dbReference type="ARBA" id="ARBA00022884"/>
    </source>
</evidence>
<evidence type="ECO:0000256" key="10">
    <source>
        <dbReference type="SAM" id="MobiDB-lite"/>
    </source>
</evidence>
<dbReference type="AlphaFoldDB" id="A0A1F7VB24"/>
<dbReference type="InterPro" id="IPR036612">
    <property type="entry name" value="KH_dom_type_1_sf"/>
</dbReference>
<dbReference type="CDD" id="cd02393">
    <property type="entry name" value="KH-I_PNPase"/>
    <property type="match status" value="1"/>
</dbReference>
<dbReference type="PIRSF" id="PIRSF005499">
    <property type="entry name" value="PNPase"/>
    <property type="match status" value="1"/>
</dbReference>
<dbReference type="InterPro" id="IPR001247">
    <property type="entry name" value="ExoRNase_PH_dom1"/>
</dbReference>
<comment type="cofactor">
    <cofactor evidence="9">
        <name>Mg(2+)</name>
        <dbReference type="ChEBI" id="CHEBI:18420"/>
    </cofactor>
</comment>
<comment type="function">
    <text evidence="9">Involved in mRNA degradation. Catalyzes the phosphorolysis of single-stranded polyribonucleotides processively in the 3'- to 5'-direction.</text>
</comment>
<dbReference type="Pfam" id="PF03725">
    <property type="entry name" value="RNase_PH_C"/>
    <property type="match status" value="1"/>
</dbReference>
<keyword evidence="6 9" id="KW-0479">Metal-binding</keyword>
<dbReference type="Pfam" id="PF01138">
    <property type="entry name" value="RNase_PH"/>
    <property type="match status" value="2"/>
</dbReference>
<evidence type="ECO:0000313" key="13">
    <source>
        <dbReference type="Proteomes" id="UP000178264"/>
    </source>
</evidence>
<dbReference type="GO" id="GO:0006402">
    <property type="term" value="P:mRNA catabolic process"/>
    <property type="evidence" value="ECO:0007669"/>
    <property type="project" value="UniProtKB-UniRule"/>
</dbReference>
<dbReference type="SMART" id="SM00316">
    <property type="entry name" value="S1"/>
    <property type="match status" value="1"/>
</dbReference>
<dbReference type="FunFam" id="2.40.50.140:FF:000023">
    <property type="entry name" value="Polyribonucleotide nucleotidyltransferase"/>
    <property type="match status" value="1"/>
</dbReference>
<dbReference type="NCBIfam" id="TIGR03591">
    <property type="entry name" value="polynuc_phos"/>
    <property type="match status" value="1"/>
</dbReference>
<feature type="binding site" evidence="9">
    <location>
        <position position="498"/>
    </location>
    <ligand>
        <name>Mg(2+)</name>
        <dbReference type="ChEBI" id="CHEBI:18420"/>
    </ligand>
</feature>
<keyword evidence="7 9" id="KW-0460">Magnesium</keyword>
<reference evidence="12 13" key="1">
    <citation type="journal article" date="2016" name="Nat. Commun.">
        <title>Thousands of microbial genomes shed light on interconnected biogeochemical processes in an aquifer system.</title>
        <authorList>
            <person name="Anantharaman K."/>
            <person name="Brown C.T."/>
            <person name="Hug L.A."/>
            <person name="Sharon I."/>
            <person name="Castelle C.J."/>
            <person name="Probst A.J."/>
            <person name="Thomas B.C."/>
            <person name="Singh A."/>
            <person name="Wilkins M.J."/>
            <person name="Karaoz U."/>
            <person name="Brodie E.L."/>
            <person name="Williams K.H."/>
            <person name="Hubbard S.S."/>
            <person name="Banfield J.F."/>
        </authorList>
    </citation>
    <scope>NUCLEOTIDE SEQUENCE [LARGE SCALE GENOMIC DNA]</scope>
</reference>
<dbReference type="Gene3D" id="2.40.50.140">
    <property type="entry name" value="Nucleic acid-binding proteins"/>
    <property type="match status" value="1"/>
</dbReference>
<dbReference type="Gene3D" id="3.30.1370.10">
    <property type="entry name" value="K Homology domain, type 1"/>
    <property type="match status" value="1"/>
</dbReference>
<evidence type="ECO:0000256" key="7">
    <source>
        <dbReference type="ARBA" id="ARBA00022842"/>
    </source>
</evidence>
<dbReference type="Gene3D" id="3.30.230.70">
    <property type="entry name" value="GHMP Kinase, N-terminal domain"/>
    <property type="match status" value="2"/>
</dbReference>
<dbReference type="InterPro" id="IPR012340">
    <property type="entry name" value="NA-bd_OB-fold"/>
</dbReference>
<sequence length="747" mass="82427">MDPKQYTFELGGKTLTVEQGRLAAQAHGAVTMRYGDTVVLATAVISDKERDKVDYFPLLVDYDEKLYAAGKIKGSRFIKREGRPSDEAILTNRLVDRSIRPLFNERMRRDVQVYLSTLSFDQENDPDIALLNAASLALALSPIPWDGPIAGVRVGRVKGEWVLNPTYKAREESELDLVIAGTDEKIVMIEAGANEASEEVMSDAIEFGWKHLRELLRFMREVADAHGLTKRNDWIPKVSAEDEANLAVLKEKAKKLLEGKLEKLLTLSSKAERAAEETRLKQMLDDAFKDDNEVTKEDRAEVENVFHALWTEAVTARVFHDAKRVDGRAFGEIRPLSIEVGLLPRTHGSALFTRGETQALSVVTLGSPSSEQTLDTMEESGKKRYMHHYNFPGFSVGEVSPLRGVSRREIGHGALAEKAILPVLPKDKEKFPYTIRVVSDIMSSNGSSSMASTCGSSLSLMDAGVPITAPVAGIAMGIWTTPDESQYKILTDLQGIEDHDGGMDFKVAGTVKGITAIQLDVKISGLTMPMIQETFTQARKGRLEILEKMNSIIAAPRPEMSPYAPRIYPLQINPDKIRDVIGPGGKVINEIIAKTGVQIDIEDSGLIMVTALSKESAEKALDWIKNLTREVQVGEVFQGKVTRILDFGAFVEVLPKQEGLVHISQLAPYRVNQVTDIVNIGDVIPVKVIEIDEMGRINLSLKDTDFNFPPPPAGGFMAPSDNGSRHLNRGGRPGAHGRDRGNFDRHR</sequence>
<dbReference type="CDD" id="cd04472">
    <property type="entry name" value="S1_PNPase"/>
    <property type="match status" value="1"/>
</dbReference>
<dbReference type="PROSITE" id="PS50084">
    <property type="entry name" value="KH_TYPE_1"/>
    <property type="match status" value="1"/>
</dbReference>
<evidence type="ECO:0000256" key="9">
    <source>
        <dbReference type="HAMAP-Rule" id="MF_01595"/>
    </source>
</evidence>
<dbReference type="SUPFAM" id="SSF55666">
    <property type="entry name" value="Ribonuclease PH domain 2-like"/>
    <property type="match status" value="2"/>
</dbReference>
<dbReference type="InterPro" id="IPR015847">
    <property type="entry name" value="ExoRNase_PH_dom2"/>
</dbReference>
<dbReference type="SUPFAM" id="SSF54211">
    <property type="entry name" value="Ribosomal protein S5 domain 2-like"/>
    <property type="match status" value="2"/>
</dbReference>
<dbReference type="GO" id="GO:0003723">
    <property type="term" value="F:RNA binding"/>
    <property type="evidence" value="ECO:0007669"/>
    <property type="project" value="UniProtKB-UniRule"/>
</dbReference>
<accession>A0A1F7VB24</accession>
<dbReference type="SMART" id="SM00322">
    <property type="entry name" value="KH"/>
    <property type="match status" value="1"/>
</dbReference>
<dbReference type="GO" id="GO:0000287">
    <property type="term" value="F:magnesium ion binding"/>
    <property type="evidence" value="ECO:0007669"/>
    <property type="project" value="UniProtKB-UniRule"/>
</dbReference>
<dbReference type="SUPFAM" id="SSF54791">
    <property type="entry name" value="Eukaryotic type KH-domain (KH-domain type I)"/>
    <property type="match status" value="1"/>
</dbReference>
<dbReference type="EC" id="2.7.7.8" evidence="9"/>
<feature type="binding site" evidence="9">
    <location>
        <position position="504"/>
    </location>
    <ligand>
        <name>Mg(2+)</name>
        <dbReference type="ChEBI" id="CHEBI:18420"/>
    </ligand>
</feature>
<keyword evidence="3 9" id="KW-0963">Cytoplasm</keyword>
<name>A0A1F7VB24_9BACT</name>
<evidence type="ECO:0000256" key="5">
    <source>
        <dbReference type="ARBA" id="ARBA00022695"/>
    </source>
</evidence>
<organism evidence="12 13">
    <name type="scientific">Candidatus Uhrbacteria bacterium RIFCSPLOWO2_02_FULL_49_11</name>
    <dbReference type="NCBI Taxonomy" id="1802409"/>
    <lineage>
        <taxon>Bacteria</taxon>
        <taxon>Candidatus Uhriibacteriota</taxon>
    </lineage>
</organism>
<dbReference type="InterPro" id="IPR012162">
    <property type="entry name" value="PNPase"/>
</dbReference>
<dbReference type="InterPro" id="IPR004088">
    <property type="entry name" value="KH_dom_type_1"/>
</dbReference>
<dbReference type="InterPro" id="IPR004087">
    <property type="entry name" value="KH_dom"/>
</dbReference>
<dbReference type="Pfam" id="PF03726">
    <property type="entry name" value="PNPase"/>
    <property type="match status" value="1"/>
</dbReference>
<dbReference type="InterPro" id="IPR015848">
    <property type="entry name" value="PNPase_PH_RNA-bd_bac/org-type"/>
</dbReference>
<evidence type="ECO:0000259" key="11">
    <source>
        <dbReference type="PROSITE" id="PS50126"/>
    </source>
</evidence>
<proteinExistence type="inferred from homology"/>
<dbReference type="InterPro" id="IPR036456">
    <property type="entry name" value="PNPase_PH_RNA-bd_sf"/>
</dbReference>
<protein>
    <recommendedName>
        <fullName evidence="9">Polyribonucleotide nucleotidyltransferase</fullName>
        <ecNumber evidence="9">2.7.7.8</ecNumber>
    </recommendedName>
    <alternativeName>
        <fullName evidence="9">Polynucleotide phosphorylase</fullName>
        <shortName evidence="9">PNPase</shortName>
    </alternativeName>
</protein>
<dbReference type="FunFam" id="3.30.1370.10:FF:000001">
    <property type="entry name" value="Polyribonucleotide nucleotidyltransferase"/>
    <property type="match status" value="1"/>
</dbReference>
<comment type="subcellular location">
    <subcellularLocation>
        <location evidence="1 9">Cytoplasm</location>
    </subcellularLocation>
</comment>
<dbReference type="Proteomes" id="UP000178264">
    <property type="component" value="Unassembled WGS sequence"/>
</dbReference>
<dbReference type="InterPro" id="IPR020568">
    <property type="entry name" value="Ribosomal_Su5_D2-typ_SF"/>
</dbReference>
<dbReference type="PROSITE" id="PS50126">
    <property type="entry name" value="S1"/>
    <property type="match status" value="1"/>
</dbReference>
<dbReference type="SUPFAM" id="SSF46915">
    <property type="entry name" value="Polynucleotide phosphorylase/guanosine pentaphosphate synthase (PNPase/GPSI), domain 3"/>
    <property type="match status" value="1"/>
</dbReference>
<dbReference type="SUPFAM" id="SSF50249">
    <property type="entry name" value="Nucleic acid-binding proteins"/>
    <property type="match status" value="1"/>
</dbReference>
<evidence type="ECO:0000256" key="2">
    <source>
        <dbReference type="ARBA" id="ARBA00007404"/>
    </source>
</evidence>
<evidence type="ECO:0000313" key="12">
    <source>
        <dbReference type="EMBL" id="OGL87633.1"/>
    </source>
</evidence>
<dbReference type="Pfam" id="PF00013">
    <property type="entry name" value="KH_1"/>
    <property type="match status" value="1"/>
</dbReference>
<keyword evidence="8 9" id="KW-0694">RNA-binding</keyword>
<comment type="catalytic activity">
    <reaction evidence="9">
        <text>RNA(n+1) + phosphate = RNA(n) + a ribonucleoside 5'-diphosphate</text>
        <dbReference type="Rhea" id="RHEA:22096"/>
        <dbReference type="Rhea" id="RHEA-COMP:14527"/>
        <dbReference type="Rhea" id="RHEA-COMP:17342"/>
        <dbReference type="ChEBI" id="CHEBI:43474"/>
        <dbReference type="ChEBI" id="CHEBI:57930"/>
        <dbReference type="ChEBI" id="CHEBI:140395"/>
        <dbReference type="EC" id="2.7.7.8"/>
    </reaction>
</comment>
<evidence type="ECO:0000256" key="1">
    <source>
        <dbReference type="ARBA" id="ARBA00004496"/>
    </source>
</evidence>
<keyword evidence="4 9" id="KW-0808">Transferase</keyword>
<comment type="caution">
    <text evidence="12">The sequence shown here is derived from an EMBL/GenBank/DDBJ whole genome shotgun (WGS) entry which is preliminary data.</text>
</comment>
<gene>
    <name evidence="9" type="primary">pnp</name>
    <name evidence="12" type="ORF">A3I42_04775</name>
</gene>
<dbReference type="FunFam" id="3.30.230.70:FF:000001">
    <property type="entry name" value="Polyribonucleotide nucleotidyltransferase"/>
    <property type="match status" value="1"/>
</dbReference>
<dbReference type="InterPro" id="IPR036345">
    <property type="entry name" value="ExoRNase_PH_dom2_sf"/>
</dbReference>
<evidence type="ECO:0000256" key="4">
    <source>
        <dbReference type="ARBA" id="ARBA00022679"/>
    </source>
</evidence>
<dbReference type="GO" id="GO:0000175">
    <property type="term" value="F:3'-5'-RNA exonuclease activity"/>
    <property type="evidence" value="ECO:0007669"/>
    <property type="project" value="TreeGrafter"/>
</dbReference>